<evidence type="ECO:0000256" key="2">
    <source>
        <dbReference type="SAM" id="SignalP"/>
    </source>
</evidence>
<reference evidence="3" key="1">
    <citation type="journal article" date="2023" name="G3 (Bethesda)">
        <title>A reference genome for the long-term kleptoplast-retaining sea slug Elysia crispata morphotype clarki.</title>
        <authorList>
            <person name="Eastman K.E."/>
            <person name="Pendleton A.L."/>
            <person name="Shaikh M.A."/>
            <person name="Suttiyut T."/>
            <person name="Ogas R."/>
            <person name="Tomko P."/>
            <person name="Gavelis G."/>
            <person name="Widhalm J.R."/>
            <person name="Wisecaver J.H."/>
        </authorList>
    </citation>
    <scope>NUCLEOTIDE SEQUENCE</scope>
    <source>
        <strain evidence="3">ECLA1</strain>
    </source>
</reference>
<gene>
    <name evidence="3" type="ORF">RRG08_065681</name>
</gene>
<protein>
    <submittedName>
        <fullName evidence="3">Uncharacterized protein</fullName>
    </submittedName>
</protein>
<feature type="compositionally biased region" description="Polar residues" evidence="1">
    <location>
        <begin position="141"/>
        <end position="156"/>
    </location>
</feature>
<organism evidence="3 4">
    <name type="scientific">Elysia crispata</name>
    <name type="common">lettuce slug</name>
    <dbReference type="NCBI Taxonomy" id="231223"/>
    <lineage>
        <taxon>Eukaryota</taxon>
        <taxon>Metazoa</taxon>
        <taxon>Spiralia</taxon>
        <taxon>Lophotrochozoa</taxon>
        <taxon>Mollusca</taxon>
        <taxon>Gastropoda</taxon>
        <taxon>Heterobranchia</taxon>
        <taxon>Euthyneura</taxon>
        <taxon>Panpulmonata</taxon>
        <taxon>Sacoglossa</taxon>
        <taxon>Placobranchoidea</taxon>
        <taxon>Plakobranchidae</taxon>
        <taxon>Elysia</taxon>
    </lineage>
</organism>
<keyword evidence="4" id="KW-1185">Reference proteome</keyword>
<dbReference type="Proteomes" id="UP001283361">
    <property type="component" value="Unassembled WGS sequence"/>
</dbReference>
<feature type="chain" id="PRO_5041966847" evidence="2">
    <location>
        <begin position="21"/>
        <end position="248"/>
    </location>
</feature>
<evidence type="ECO:0000313" key="3">
    <source>
        <dbReference type="EMBL" id="KAK3732386.1"/>
    </source>
</evidence>
<dbReference type="EMBL" id="JAWDGP010006963">
    <property type="protein sequence ID" value="KAK3732386.1"/>
    <property type="molecule type" value="Genomic_DNA"/>
</dbReference>
<feature type="region of interest" description="Disordered" evidence="1">
    <location>
        <begin position="19"/>
        <end position="94"/>
    </location>
</feature>
<feature type="compositionally biased region" description="Basic and acidic residues" evidence="1">
    <location>
        <begin position="34"/>
        <end position="51"/>
    </location>
</feature>
<comment type="caution">
    <text evidence="3">The sequence shown here is derived from an EMBL/GenBank/DDBJ whole genome shotgun (WGS) entry which is preliminary data.</text>
</comment>
<feature type="signal peptide" evidence="2">
    <location>
        <begin position="1"/>
        <end position="20"/>
    </location>
</feature>
<feature type="non-terminal residue" evidence="3">
    <location>
        <position position="1"/>
    </location>
</feature>
<accession>A0AAE0Y456</accession>
<proteinExistence type="predicted"/>
<evidence type="ECO:0000256" key="1">
    <source>
        <dbReference type="SAM" id="MobiDB-lite"/>
    </source>
</evidence>
<dbReference type="AlphaFoldDB" id="A0AAE0Y456"/>
<sequence>LQRLKLAGLLAFVLQDNSCANEAHKPPKGAPKSDAQRGHSRDGANRRRSTDVDDPVSPHLVLDLPAEDWSPLREGAAEAPAVKRKRQGRDNASEDVNFLEATPRVASGHQAPPLPPHQVRAKQTTYFACRNQFRGRRQRGAISSTRPSRQPSQATLTSPGPGSGTGICPPRPGHMTSNICPYYRCPHEPQDPQPDAFDDFSEEFESIAIRRRLTDNTASKQELKTSHKSHLRVTGKRLSYTAIATSHA</sequence>
<feature type="region of interest" description="Disordered" evidence="1">
    <location>
        <begin position="132"/>
        <end position="172"/>
    </location>
</feature>
<evidence type="ECO:0000313" key="4">
    <source>
        <dbReference type="Proteomes" id="UP001283361"/>
    </source>
</evidence>
<name>A0AAE0Y456_9GAST</name>
<keyword evidence="2" id="KW-0732">Signal</keyword>